<dbReference type="EMBL" id="STGJ01000001">
    <property type="protein sequence ID" value="TIC87030.1"/>
    <property type="molecule type" value="Genomic_DNA"/>
</dbReference>
<evidence type="ECO:0000313" key="3">
    <source>
        <dbReference type="Proteomes" id="UP000308891"/>
    </source>
</evidence>
<keyword evidence="1" id="KW-0732">Signal</keyword>
<reference evidence="2 3" key="1">
    <citation type="submission" date="2019-04" db="EMBL/GenBank/DDBJ databases">
        <title>Crenobacter sp. nov.</title>
        <authorList>
            <person name="Shi S."/>
        </authorList>
    </citation>
    <scope>NUCLEOTIDE SEQUENCE [LARGE SCALE GENOMIC DNA]</scope>
    <source>
        <strain evidence="2 3">GY 70310</strain>
    </source>
</reference>
<dbReference type="OrthoDB" id="384721at2"/>
<keyword evidence="3" id="KW-1185">Reference proteome</keyword>
<evidence type="ECO:0000256" key="1">
    <source>
        <dbReference type="SAM" id="SignalP"/>
    </source>
</evidence>
<accession>A0A4T0V5J7</accession>
<dbReference type="PROSITE" id="PS51257">
    <property type="entry name" value="PROKAR_LIPOPROTEIN"/>
    <property type="match status" value="1"/>
</dbReference>
<name>A0A4T0V5J7_9NEIS</name>
<dbReference type="AlphaFoldDB" id="A0A4T0V5J7"/>
<dbReference type="Proteomes" id="UP000308891">
    <property type="component" value="Unassembled WGS sequence"/>
</dbReference>
<feature type="chain" id="PRO_5020349780" evidence="1">
    <location>
        <begin position="18"/>
        <end position="433"/>
    </location>
</feature>
<protein>
    <submittedName>
        <fullName evidence="2">Uncharacterized protein</fullName>
    </submittedName>
</protein>
<evidence type="ECO:0000313" key="2">
    <source>
        <dbReference type="EMBL" id="TIC87030.1"/>
    </source>
</evidence>
<organism evidence="2 3">
    <name type="scientific">Crenobacter intestini</name>
    <dbReference type="NCBI Taxonomy" id="2563443"/>
    <lineage>
        <taxon>Bacteria</taxon>
        <taxon>Pseudomonadati</taxon>
        <taxon>Pseudomonadota</taxon>
        <taxon>Betaproteobacteria</taxon>
        <taxon>Neisseriales</taxon>
        <taxon>Neisseriaceae</taxon>
        <taxon>Crenobacter</taxon>
    </lineage>
</organism>
<dbReference type="RefSeq" id="WP_136551041.1">
    <property type="nucleotide sequence ID" value="NZ_STGJ01000001.1"/>
</dbReference>
<comment type="caution">
    <text evidence="2">The sequence shown here is derived from an EMBL/GenBank/DDBJ whole genome shotgun (WGS) entry which is preliminary data.</text>
</comment>
<feature type="signal peptide" evidence="1">
    <location>
        <begin position="1"/>
        <end position="17"/>
    </location>
</feature>
<sequence length="433" mass="45838">MSARKTWLALLVPLALAACGGGGGGGSSGGTQAPTLTGKFIDAPVEGIAYRTETLSGTTGSGGTFQYRPGETVTFSIGSVVLPPAKAGELVTPLTLAAGNGTVAVNIAQLLQTLDDASDGRISIGTEDIERLKNAVLDFKAPDFDDKAKALTTGLAWVDDDAAAEHLNETLGNVQPELGKQLVGTWRLNDEIAPMVLVTFMADGSYVLAHEGTADSLGQAGIEWGKYDWNAVDGTLATTREVDTNGEWGLSHPIGKFRASLDKDGLLTIADSVDKPTFYKLAPRADLPLFGSWVAQAGNNKVLLSFYNTGLNSDPDPVFGFKTKYVITEVGSNECDRASPLEPTHIANKSTSNCNGFEKGRYEWKDNLLKYSVMYDQTGWWGLSHATAETANKGTVGNPVSTKDVLQSLPMAVSGDELTVNAVDGPVKFTRVK</sequence>
<gene>
    <name evidence="2" type="ORF">E5K04_01025</name>
</gene>
<proteinExistence type="predicted"/>